<dbReference type="RefSeq" id="WP_132848445.1">
    <property type="nucleotide sequence ID" value="NZ_CP058648.1"/>
</dbReference>
<keyword evidence="1" id="KW-0812">Transmembrane</keyword>
<comment type="caution">
    <text evidence="2">The sequence shown here is derived from an EMBL/GenBank/DDBJ whole genome shotgun (WGS) entry which is preliminary data.</text>
</comment>
<feature type="transmembrane region" description="Helical" evidence="1">
    <location>
        <begin position="58"/>
        <end position="83"/>
    </location>
</feature>
<keyword evidence="1" id="KW-0472">Membrane</keyword>
<dbReference type="NCBIfam" id="NF041644">
    <property type="entry name" value="CBO0543_fam"/>
    <property type="match status" value="1"/>
</dbReference>
<evidence type="ECO:0000313" key="2">
    <source>
        <dbReference type="EMBL" id="TCQ02389.1"/>
    </source>
</evidence>
<keyword evidence="1" id="KW-1133">Transmembrane helix</keyword>
<evidence type="ECO:0000256" key="1">
    <source>
        <dbReference type="SAM" id="Phobius"/>
    </source>
</evidence>
<gene>
    <name evidence="2" type="ORF">EDD79_101635</name>
</gene>
<organism evidence="2 3">
    <name type="scientific">Serpentinicella alkaliphila</name>
    <dbReference type="NCBI Taxonomy" id="1734049"/>
    <lineage>
        <taxon>Bacteria</taxon>
        <taxon>Bacillati</taxon>
        <taxon>Bacillota</taxon>
        <taxon>Clostridia</taxon>
        <taxon>Peptostreptococcales</taxon>
        <taxon>Natronincolaceae</taxon>
        <taxon>Serpentinicella</taxon>
    </lineage>
</organism>
<sequence length="178" mass="21821">MNDIKEMYDLVVKAHENLYDYWLKNILFTWQWWIGVLLTILPWAIWIKYRRKESTTRLLFAGTVTIIITYFLDLIGTILGLWYYKWKVIPLIPTYMPWDYTLFPVSIMFFLQVKPNASKYTKSFIFSIMSVGFEKLFVWLDFYKEVRWRSLYSFPIYIVIYLIVDCVVRQNYYKELKE</sequence>
<feature type="transmembrane region" description="Helical" evidence="1">
    <location>
        <begin position="95"/>
        <end position="111"/>
    </location>
</feature>
<dbReference type="Proteomes" id="UP000295504">
    <property type="component" value="Unassembled WGS sequence"/>
</dbReference>
<reference evidence="2 3" key="1">
    <citation type="submission" date="2019-03" db="EMBL/GenBank/DDBJ databases">
        <title>Genomic Encyclopedia of Type Strains, Phase IV (KMG-IV): sequencing the most valuable type-strain genomes for metagenomic binning, comparative biology and taxonomic classification.</title>
        <authorList>
            <person name="Goeker M."/>
        </authorList>
    </citation>
    <scope>NUCLEOTIDE SEQUENCE [LARGE SCALE GENOMIC DNA]</scope>
    <source>
        <strain evidence="2 3">DSM 100013</strain>
    </source>
</reference>
<dbReference type="OrthoDB" id="1679483at2"/>
<proteinExistence type="predicted"/>
<keyword evidence="3" id="KW-1185">Reference proteome</keyword>
<accession>A0A4R2TXJ8</accession>
<evidence type="ECO:0000313" key="3">
    <source>
        <dbReference type="Proteomes" id="UP000295504"/>
    </source>
</evidence>
<name>A0A4R2TXJ8_9FIRM</name>
<dbReference type="EMBL" id="SLYC01000016">
    <property type="protein sequence ID" value="TCQ02389.1"/>
    <property type="molecule type" value="Genomic_DNA"/>
</dbReference>
<feature type="transmembrane region" description="Helical" evidence="1">
    <location>
        <begin position="26"/>
        <end position="46"/>
    </location>
</feature>
<protein>
    <submittedName>
        <fullName evidence="2">Uncharacterized protein</fullName>
    </submittedName>
</protein>
<dbReference type="InterPro" id="IPR048147">
    <property type="entry name" value="CBO0543-like"/>
</dbReference>
<feature type="transmembrane region" description="Helical" evidence="1">
    <location>
        <begin position="152"/>
        <end position="168"/>
    </location>
</feature>
<dbReference type="AlphaFoldDB" id="A0A4R2TXJ8"/>